<dbReference type="SUPFAM" id="SSF46689">
    <property type="entry name" value="Homeodomain-like"/>
    <property type="match status" value="1"/>
</dbReference>
<dbReference type="Proteomes" id="UP000221937">
    <property type="component" value="Segment"/>
</dbReference>
<dbReference type="InterPro" id="IPR009057">
    <property type="entry name" value="Homeodomain-like_sf"/>
</dbReference>
<evidence type="ECO:0000313" key="4">
    <source>
        <dbReference type="EMBL" id="ANT39962.1"/>
    </source>
</evidence>
<organism evidence="4 5">
    <name type="scientific">Bacillus phage vB_BtS_BMBtp14</name>
    <dbReference type="NCBI Taxonomy" id="1868826"/>
    <lineage>
        <taxon>Viruses</taxon>
        <taxon>Duplodnaviria</taxon>
        <taxon>Heunggongvirae</taxon>
        <taxon>Uroviricota</taxon>
        <taxon>Caudoviricetes</taxon>
        <taxon>Skryabinvirinae</taxon>
        <taxon>Bembunaquatrovirus</taxon>
        <taxon>Bembunaquatrovirus BMBtp14</taxon>
    </lineage>
</organism>
<reference evidence="4 5" key="1">
    <citation type="submission" date="2016-05" db="EMBL/GenBank/DDBJ databases">
        <title>Undiscovered low abundance phages are ubiquitous in bacterial genomes.</title>
        <authorList>
            <person name="Dong Z."/>
            <person name="Liu H."/>
            <person name="Zheng J."/>
            <person name="Peng D."/>
        </authorList>
    </citation>
    <scope>NUCLEOTIDE SEQUENCE [LARGE SCALE GENOMIC DNA]</scope>
</reference>
<dbReference type="PANTHER" id="PTHR33795:SF1">
    <property type="entry name" value="INSERTION ELEMENT IS150 PROTEIN INSJ"/>
    <property type="match status" value="1"/>
</dbReference>
<dbReference type="InterPro" id="IPR055247">
    <property type="entry name" value="InsJ-like_HTH"/>
</dbReference>
<feature type="domain" description="Insertion element IS150 protein InsJ-like helix-turn-helix" evidence="3">
    <location>
        <begin position="63"/>
        <end position="116"/>
    </location>
</feature>
<dbReference type="Pfam" id="PF13518">
    <property type="entry name" value="HTH_28"/>
    <property type="match status" value="1"/>
</dbReference>
<accession>A0A1B1P776</accession>
<dbReference type="PANTHER" id="PTHR33795">
    <property type="entry name" value="INSERTION ELEMENT IS150 PROTEIN INSJ"/>
    <property type="match status" value="1"/>
</dbReference>
<evidence type="ECO:0000256" key="1">
    <source>
        <dbReference type="ARBA" id="ARBA00038232"/>
    </source>
</evidence>
<dbReference type="EMBL" id="KX190833">
    <property type="protein sequence ID" value="ANT39962.1"/>
    <property type="molecule type" value="Genomic_DNA"/>
</dbReference>
<dbReference type="InterPro" id="IPR036388">
    <property type="entry name" value="WH-like_DNA-bd_sf"/>
</dbReference>
<dbReference type="GO" id="GO:0043565">
    <property type="term" value="F:sequence-specific DNA binding"/>
    <property type="evidence" value="ECO:0007669"/>
    <property type="project" value="InterPro"/>
</dbReference>
<evidence type="ECO:0000259" key="3">
    <source>
        <dbReference type="Pfam" id="PF13518"/>
    </source>
</evidence>
<feature type="region of interest" description="Disordered" evidence="2">
    <location>
        <begin position="109"/>
        <end position="133"/>
    </location>
</feature>
<evidence type="ECO:0000256" key="2">
    <source>
        <dbReference type="SAM" id="MobiDB-lite"/>
    </source>
</evidence>
<dbReference type="SUPFAM" id="SSF48295">
    <property type="entry name" value="TrpR-like"/>
    <property type="match status" value="1"/>
</dbReference>
<sequence>MTKFTKDLKLALVQGFNPKIISQTEYAKQMHITKAQFQYWLRLYELHGEEGLHEVYTNYTVEFKLDVLNFMAQSGMSLMDTAAIFMIPSFTTVYQWKKQYELGGLDALEPKKKGRPSMKNKNTKQDTKKIPTEGSVEALQAELERLRMENAYLKKLNALVQNKEKSQNKTRHK</sequence>
<evidence type="ECO:0000313" key="5">
    <source>
        <dbReference type="Proteomes" id="UP000221937"/>
    </source>
</evidence>
<proteinExistence type="inferred from homology"/>
<comment type="similarity">
    <text evidence="1">Belongs to the IS150/IS1296 orfA family.</text>
</comment>
<name>A0A1B1P776_9CAUD</name>
<dbReference type="Gene3D" id="1.10.10.10">
    <property type="entry name" value="Winged helix-like DNA-binding domain superfamily/Winged helix DNA-binding domain"/>
    <property type="match status" value="2"/>
</dbReference>
<dbReference type="InterPro" id="IPR010921">
    <property type="entry name" value="Trp_repressor/repl_initiator"/>
</dbReference>
<gene>
    <name evidence="4" type="ORF">BMBtpLA2_2</name>
</gene>
<dbReference type="InterPro" id="IPR052057">
    <property type="entry name" value="IS150/IS1296_orfA-like"/>
</dbReference>
<protein>
    <submittedName>
        <fullName evidence="4">Mobile element protein</fullName>
    </submittedName>
</protein>
<keyword evidence="5" id="KW-1185">Reference proteome</keyword>
<feature type="compositionally biased region" description="Basic residues" evidence="2">
    <location>
        <begin position="112"/>
        <end position="122"/>
    </location>
</feature>